<dbReference type="SMART" id="SM00507">
    <property type="entry name" value="HNHc"/>
    <property type="match status" value="1"/>
</dbReference>
<evidence type="ECO:0000256" key="2">
    <source>
        <dbReference type="SAM" id="Phobius"/>
    </source>
</evidence>
<keyword evidence="5" id="KW-1185">Reference proteome</keyword>
<keyword evidence="4" id="KW-0378">Hydrolase</keyword>
<dbReference type="Proteomes" id="UP001212042">
    <property type="component" value="Unassembled WGS sequence"/>
</dbReference>
<feature type="region of interest" description="Disordered" evidence="1">
    <location>
        <begin position="190"/>
        <end position="220"/>
    </location>
</feature>
<feature type="region of interest" description="Disordered" evidence="1">
    <location>
        <begin position="256"/>
        <end position="296"/>
    </location>
</feature>
<protein>
    <submittedName>
        <fullName evidence="4">HNH endonuclease</fullName>
    </submittedName>
</protein>
<evidence type="ECO:0000313" key="4">
    <source>
        <dbReference type="EMBL" id="MDA7087121.1"/>
    </source>
</evidence>
<dbReference type="InterPro" id="IPR002711">
    <property type="entry name" value="HNH"/>
</dbReference>
<dbReference type="RefSeq" id="WP_271348010.1">
    <property type="nucleotide sequence ID" value="NZ_JAQJZJ010000005.1"/>
</dbReference>
<dbReference type="GO" id="GO:0004519">
    <property type="term" value="F:endonuclease activity"/>
    <property type="evidence" value="ECO:0007669"/>
    <property type="project" value="UniProtKB-KW"/>
</dbReference>
<keyword evidence="4" id="KW-0255">Endonuclease</keyword>
<feature type="transmembrane region" description="Helical" evidence="2">
    <location>
        <begin position="417"/>
        <end position="437"/>
    </location>
</feature>
<reference evidence="4 5" key="1">
    <citation type="submission" date="2023-01" db="EMBL/GenBank/DDBJ databases">
        <title>Pseudomonas SA3-5T sp. nov., isolated from tidal flat sediment.</title>
        <authorList>
            <person name="Kim H.S."/>
            <person name="Kim J.-S."/>
            <person name="Suh M.K."/>
            <person name="Eom M.K."/>
            <person name="Lee J.-S."/>
        </authorList>
    </citation>
    <scope>NUCLEOTIDE SEQUENCE [LARGE SCALE GENOMIC DNA]</scope>
    <source>
        <strain evidence="4 5">SA3-5</strain>
    </source>
</reference>
<dbReference type="Pfam" id="PF01844">
    <property type="entry name" value="HNH"/>
    <property type="match status" value="1"/>
</dbReference>
<dbReference type="Gene3D" id="1.10.30.50">
    <property type="match status" value="1"/>
</dbReference>
<evidence type="ECO:0000256" key="1">
    <source>
        <dbReference type="SAM" id="MobiDB-lite"/>
    </source>
</evidence>
<gene>
    <name evidence="4" type="ORF">PH586_12075</name>
</gene>
<keyword evidence="2" id="KW-1133">Transmembrane helix</keyword>
<dbReference type="EMBL" id="JAQJZJ010000005">
    <property type="protein sequence ID" value="MDA7087121.1"/>
    <property type="molecule type" value="Genomic_DNA"/>
</dbReference>
<comment type="caution">
    <text evidence="4">The sequence shown here is derived from an EMBL/GenBank/DDBJ whole genome shotgun (WGS) entry which is preliminary data.</text>
</comment>
<name>A0ABT4XG26_9PSED</name>
<feature type="compositionally biased region" description="Polar residues" evidence="1">
    <location>
        <begin position="256"/>
        <end position="272"/>
    </location>
</feature>
<evidence type="ECO:0000313" key="5">
    <source>
        <dbReference type="Proteomes" id="UP001212042"/>
    </source>
</evidence>
<sequence length="438" mass="47851">MPTCRICQHTFKSLKFQTEHIDICTRCVNTLNESPEPAKNAEARFAEKLARGMLRNAEHDLKSDEEWKRRKAQQTLANIDAAVAAKLHDWITQLLAKSSNSTRDFKIMRAHRRALLRMEGRSDYRDRNWKEVAQRIRRRDGFKCMECGATNTTLDVHHIIYLSHHGTNQQNNLITLCRKCHETEHDRLFDWPESQDPESASPIQPRHNGQAQQSEPPLTVRSSTLLPVPESAHQFQALLTPVDDNDAAVEKQNAETLPTEQLPDASQSSTEANAPAANGNRQSLDDGLAQTGGGPAVGDRVPVGAASLGGNEAGGMQSVEQSALGTLSDWGKARTQKSPAAPVAVPGTAETSPKSTIDIYQGIKVADMGNGSVSTSAQALCRQVNDRQPSGPAFNSPTASWVQEPAVTALNSRPPNWGVMIGGIIFWVAVALLVINIL</sequence>
<proteinExistence type="predicted"/>
<accession>A0ABT4XG26</accession>
<keyword evidence="2" id="KW-0472">Membrane</keyword>
<keyword evidence="2" id="KW-0812">Transmembrane</keyword>
<feature type="compositionally biased region" description="Polar residues" evidence="1">
    <location>
        <begin position="197"/>
        <end position="220"/>
    </location>
</feature>
<dbReference type="CDD" id="cd00085">
    <property type="entry name" value="HNHc"/>
    <property type="match status" value="1"/>
</dbReference>
<organism evidence="4 5">
    <name type="scientific">Pseudomonas aestuarii</name>
    <dbReference type="NCBI Taxonomy" id="3018340"/>
    <lineage>
        <taxon>Bacteria</taxon>
        <taxon>Pseudomonadati</taxon>
        <taxon>Pseudomonadota</taxon>
        <taxon>Gammaproteobacteria</taxon>
        <taxon>Pseudomonadales</taxon>
        <taxon>Pseudomonadaceae</taxon>
        <taxon>Pseudomonas</taxon>
    </lineage>
</organism>
<dbReference type="InterPro" id="IPR003615">
    <property type="entry name" value="HNH_nuc"/>
</dbReference>
<evidence type="ECO:0000259" key="3">
    <source>
        <dbReference type="SMART" id="SM00507"/>
    </source>
</evidence>
<keyword evidence="4" id="KW-0540">Nuclease</keyword>
<feature type="domain" description="HNH nuclease" evidence="3">
    <location>
        <begin position="131"/>
        <end position="182"/>
    </location>
</feature>